<keyword evidence="3" id="KW-0547">Nucleotide-binding</keyword>
<proteinExistence type="inferred from homology"/>
<dbReference type="SUPFAM" id="SSF52540">
    <property type="entry name" value="P-loop containing nucleoside triphosphate hydrolases"/>
    <property type="match status" value="1"/>
</dbReference>
<evidence type="ECO:0000313" key="7">
    <source>
        <dbReference type="Proteomes" id="UP001501747"/>
    </source>
</evidence>
<feature type="domain" description="ABC transporter" evidence="5">
    <location>
        <begin position="2"/>
        <end position="224"/>
    </location>
</feature>
<organism evidence="6 7">
    <name type="scientific">Allokutzneria multivorans</name>
    <dbReference type="NCBI Taxonomy" id="1142134"/>
    <lineage>
        <taxon>Bacteria</taxon>
        <taxon>Bacillati</taxon>
        <taxon>Actinomycetota</taxon>
        <taxon>Actinomycetes</taxon>
        <taxon>Pseudonocardiales</taxon>
        <taxon>Pseudonocardiaceae</taxon>
        <taxon>Allokutzneria</taxon>
    </lineage>
</organism>
<dbReference type="Pfam" id="PF00005">
    <property type="entry name" value="ABC_tran"/>
    <property type="match status" value="1"/>
</dbReference>
<dbReference type="InterPro" id="IPR003593">
    <property type="entry name" value="AAA+_ATPase"/>
</dbReference>
<dbReference type="InterPro" id="IPR027417">
    <property type="entry name" value="P-loop_NTPase"/>
</dbReference>
<evidence type="ECO:0000313" key="6">
    <source>
        <dbReference type="EMBL" id="GAA4011664.1"/>
    </source>
</evidence>
<dbReference type="Proteomes" id="UP001501747">
    <property type="component" value="Unassembled WGS sequence"/>
</dbReference>
<evidence type="ECO:0000256" key="4">
    <source>
        <dbReference type="ARBA" id="ARBA00022840"/>
    </source>
</evidence>
<reference evidence="7" key="1">
    <citation type="journal article" date="2019" name="Int. J. Syst. Evol. Microbiol.">
        <title>The Global Catalogue of Microorganisms (GCM) 10K type strain sequencing project: providing services to taxonomists for standard genome sequencing and annotation.</title>
        <authorList>
            <consortium name="The Broad Institute Genomics Platform"/>
            <consortium name="The Broad Institute Genome Sequencing Center for Infectious Disease"/>
            <person name="Wu L."/>
            <person name="Ma J."/>
        </authorList>
    </citation>
    <scope>NUCLEOTIDE SEQUENCE [LARGE SCALE GENOMIC DNA]</scope>
    <source>
        <strain evidence="7">JCM 17342</strain>
    </source>
</reference>
<evidence type="ECO:0000256" key="3">
    <source>
        <dbReference type="ARBA" id="ARBA00022741"/>
    </source>
</evidence>
<dbReference type="InterPro" id="IPR003439">
    <property type="entry name" value="ABC_transporter-like_ATP-bd"/>
</dbReference>
<comment type="similarity">
    <text evidence="1">Belongs to the ABC transporter superfamily.</text>
</comment>
<dbReference type="EMBL" id="BAABAL010000013">
    <property type="protein sequence ID" value="GAA4011664.1"/>
    <property type="molecule type" value="Genomic_DNA"/>
</dbReference>
<gene>
    <name evidence="6" type="ORF">GCM10022247_37670</name>
</gene>
<dbReference type="PANTHER" id="PTHR43335:SF4">
    <property type="entry name" value="ABC TRANSPORTER, ATP-BINDING PROTEIN"/>
    <property type="match status" value="1"/>
</dbReference>
<name>A0ABP7SH76_9PSEU</name>
<dbReference type="RefSeq" id="WP_344876509.1">
    <property type="nucleotide sequence ID" value="NZ_BAABAL010000013.1"/>
</dbReference>
<protein>
    <recommendedName>
        <fullName evidence="5">ABC transporter domain-containing protein</fullName>
    </recommendedName>
</protein>
<keyword evidence="2" id="KW-0813">Transport</keyword>
<dbReference type="PROSITE" id="PS50893">
    <property type="entry name" value="ABC_TRANSPORTER_2"/>
    <property type="match status" value="1"/>
</dbReference>
<accession>A0ABP7SH76</accession>
<dbReference type="SMART" id="SM00382">
    <property type="entry name" value="AAA"/>
    <property type="match status" value="1"/>
</dbReference>
<keyword evidence="4" id="KW-0067">ATP-binding</keyword>
<dbReference type="Gene3D" id="3.40.50.300">
    <property type="entry name" value="P-loop containing nucleotide triphosphate hydrolases"/>
    <property type="match status" value="1"/>
</dbReference>
<evidence type="ECO:0000256" key="2">
    <source>
        <dbReference type="ARBA" id="ARBA00022448"/>
    </source>
</evidence>
<sequence>MLHVENLTVRHGNRTALDRLTLTAVPGRVTALIGAPGAGKTTLARCVLGLITPQSGKISLLGNDVREYDHVGRVVGGASELSSRSTGRTTAREVTDLLGLPSAVADAALERVELAGVAANRIETYTPGMRQRLALGLALLGNRPIVVLDESFDRADLATQRLAHSLLSQRAREGAAVLVTGCDLRVLGAFADDVVLLRDGRAQLDGAVAELVVSHREALYVAEVGTA</sequence>
<dbReference type="PANTHER" id="PTHR43335">
    <property type="entry name" value="ABC TRANSPORTER, ATP-BINDING PROTEIN"/>
    <property type="match status" value="1"/>
</dbReference>
<evidence type="ECO:0000256" key="1">
    <source>
        <dbReference type="ARBA" id="ARBA00005417"/>
    </source>
</evidence>
<comment type="caution">
    <text evidence="6">The sequence shown here is derived from an EMBL/GenBank/DDBJ whole genome shotgun (WGS) entry which is preliminary data.</text>
</comment>
<keyword evidence="7" id="KW-1185">Reference proteome</keyword>
<evidence type="ECO:0000259" key="5">
    <source>
        <dbReference type="PROSITE" id="PS50893"/>
    </source>
</evidence>